<accession>A0ABS4A6K6</accession>
<evidence type="ECO:0000259" key="1">
    <source>
        <dbReference type="SMART" id="SM00861"/>
    </source>
</evidence>
<dbReference type="Proteomes" id="UP000669317">
    <property type="component" value="Unassembled WGS sequence"/>
</dbReference>
<reference evidence="2 3" key="1">
    <citation type="submission" date="2021-03" db="EMBL/GenBank/DDBJ databases">
        <title>Genome Sequence of Bradyrhizobium vignae strain ISRA400.</title>
        <authorList>
            <person name="Tisa L.S."/>
            <person name="Svistoonoff S."/>
            <person name="Hocher V."/>
            <person name="Fall S."/>
            <person name="Zaiya A."/>
            <person name="Naing D."/>
            <person name="Niang N."/>
            <person name="Diouf A."/>
            <person name="Dasylva M.C."/>
            <person name="Toure O."/>
            <person name="Gueye M."/>
            <person name="Gully D."/>
            <person name="Tisseyre P."/>
            <person name="Simpson S."/>
            <person name="Morris K."/>
            <person name="Thomas W.K."/>
        </authorList>
    </citation>
    <scope>NUCLEOTIDE SEQUENCE [LARGE SCALE GENOMIC DNA]</scope>
    <source>
        <strain evidence="2 3">ISRA400</strain>
    </source>
</reference>
<dbReference type="Pfam" id="PF02779">
    <property type="entry name" value="Transket_pyr"/>
    <property type="match status" value="1"/>
</dbReference>
<dbReference type="PANTHER" id="PTHR43825:SF5">
    <property type="entry name" value="HYPOTHETICAL TRANSKETOLASE FAMILY PROTEIN"/>
    <property type="match status" value="1"/>
</dbReference>
<dbReference type="PANTHER" id="PTHR43825">
    <property type="entry name" value="PYRUVATE DEHYDROGENASE E1 COMPONENT"/>
    <property type="match status" value="1"/>
</dbReference>
<dbReference type="SUPFAM" id="SSF52518">
    <property type="entry name" value="Thiamin diphosphate-binding fold (THDP-binding)"/>
    <property type="match status" value="1"/>
</dbReference>
<proteinExistence type="predicted"/>
<evidence type="ECO:0000313" key="3">
    <source>
        <dbReference type="Proteomes" id="UP000669317"/>
    </source>
</evidence>
<dbReference type="Pfam" id="PF02780">
    <property type="entry name" value="Transketolase_C"/>
    <property type="match status" value="1"/>
</dbReference>
<dbReference type="InterPro" id="IPR033248">
    <property type="entry name" value="Transketolase_C"/>
</dbReference>
<dbReference type="SUPFAM" id="SSF52922">
    <property type="entry name" value="TK C-terminal domain-like"/>
    <property type="match status" value="1"/>
</dbReference>
<dbReference type="Gene3D" id="3.40.50.920">
    <property type="match status" value="1"/>
</dbReference>
<feature type="domain" description="Transketolase-like pyrimidine-binding" evidence="1">
    <location>
        <begin position="1"/>
        <end position="164"/>
    </location>
</feature>
<organism evidence="2 3">
    <name type="scientific">Bradyrhizobium vignae</name>
    <dbReference type="NCBI Taxonomy" id="1549949"/>
    <lineage>
        <taxon>Bacteria</taxon>
        <taxon>Pseudomonadati</taxon>
        <taxon>Pseudomonadota</taxon>
        <taxon>Alphaproteobacteria</taxon>
        <taxon>Hyphomicrobiales</taxon>
        <taxon>Nitrobacteraceae</taxon>
        <taxon>Bradyrhizobium</taxon>
    </lineage>
</organism>
<comment type="caution">
    <text evidence="2">The sequence shown here is derived from an EMBL/GenBank/DDBJ whole genome shotgun (WGS) entry which is preliminary data.</text>
</comment>
<dbReference type="SMART" id="SM00861">
    <property type="entry name" value="Transket_pyr"/>
    <property type="match status" value="1"/>
</dbReference>
<name>A0ABS4A6K6_9BRAD</name>
<dbReference type="Gene3D" id="3.40.50.970">
    <property type="match status" value="1"/>
</dbReference>
<dbReference type="CDD" id="cd07033">
    <property type="entry name" value="TPP_PYR_DXS_TK_like"/>
    <property type="match status" value="1"/>
</dbReference>
<sequence length="311" mass="33953">MRQTFRKLIQKLAKHDSRIVLIGCDQTNNAMSEFKAAFPTRFFMEGIAEQYVVGMAAGLATGGLIPYVHSIATFITRRAFEQLFIDIGLQRLRVRIVGSGGGLAYSELGPTHTALEDVALLRQVPNMGICIPRSSRELEHLMVSTLEWDGPLYIRLSSDVREDDRCPIGEMGRACFLRHGKGALILSTGLMSSAISDIEELLLQGALDPEVLHFATLRPFDSATLCEAARRADQIVVLEEHDRDGGLGSMVIETLADAKILRPTTRIGTRFEPALSYGSQLEIGANFGLHGPALAQAVLAACVHPQRAASR</sequence>
<dbReference type="InterPro" id="IPR029061">
    <property type="entry name" value="THDP-binding"/>
</dbReference>
<dbReference type="InterPro" id="IPR051157">
    <property type="entry name" value="PDH/Transketolase"/>
</dbReference>
<dbReference type="InterPro" id="IPR005475">
    <property type="entry name" value="Transketolase-like_Pyr-bd"/>
</dbReference>
<dbReference type="EMBL" id="JAGIKT010000113">
    <property type="protein sequence ID" value="MBP0116045.1"/>
    <property type="molecule type" value="Genomic_DNA"/>
</dbReference>
<gene>
    <name evidence="2" type="ORF">JWS04_34280</name>
</gene>
<keyword evidence="3" id="KW-1185">Reference proteome</keyword>
<dbReference type="InterPro" id="IPR009014">
    <property type="entry name" value="Transketo_C/PFOR_II"/>
</dbReference>
<protein>
    <recommendedName>
        <fullName evidence="1">Transketolase-like pyrimidine-binding domain-containing protein</fullName>
    </recommendedName>
</protein>
<evidence type="ECO:0000313" key="2">
    <source>
        <dbReference type="EMBL" id="MBP0116045.1"/>
    </source>
</evidence>